<dbReference type="EMBL" id="KI912114">
    <property type="protein sequence ID" value="ETS79287.1"/>
    <property type="molecule type" value="Genomic_DNA"/>
</dbReference>
<proteinExistence type="inferred from homology"/>
<evidence type="ECO:0000256" key="3">
    <source>
        <dbReference type="ARBA" id="ARBA00022496"/>
    </source>
</evidence>
<sequence length="373" mass="40426">MAVDVFAIPVFFICFRESLESSIIVSVLLAFLKQSLAAEGDQTTYKRLVKQVWIGVAAGVFICLCVGAGMIGAFYALDKDLFANTEDIWEAVFSIIAVVIISLMGAALLRVNKLQDKWKVKLTKALETQEAASRPVGFMGRFKAWSTKYAMFILPFVTVLREGLEAVVYIGGVSLGLPATSYPLAVFTGLAAGCFIGFLLYRGGNTASLQIFLIISTCFLYLIAAGLFSKAVWYIDDYEWSQITGGDASETGSGPGSYDITKSVWHVNCCNPQLNGGGGWGIFNAIFGWQNSATIGSVVSYNVYWLVIILSFLAMGYHERNGHLGVFTPVVKAFSKKKNGDEHSQTERGIVEDSNDSGDHTKAPQSTAVTPVA</sequence>
<dbReference type="PANTHER" id="PTHR31632:SF2">
    <property type="entry name" value="PLASMA MEMBRANE IRON PERMEASE"/>
    <property type="match status" value="1"/>
</dbReference>
<dbReference type="GO" id="GO:0033215">
    <property type="term" value="P:reductive iron assimilation"/>
    <property type="evidence" value="ECO:0007669"/>
    <property type="project" value="EnsemblFungi"/>
</dbReference>
<comment type="subcellular location">
    <subcellularLocation>
        <location evidence="1">Membrane</location>
        <topology evidence="1">Multi-pass membrane protein</topology>
    </subcellularLocation>
</comment>
<dbReference type="HOGENOM" id="CLU_046738_0_1_1"/>
<reference evidence="10" key="1">
    <citation type="journal article" date="2015" name="BMC Genomics">
        <title>Genomic and transcriptomic analysis of the endophytic fungus Pestalotiopsis fici reveals its lifestyle and high potential for synthesis of natural products.</title>
        <authorList>
            <person name="Wang X."/>
            <person name="Zhang X."/>
            <person name="Liu L."/>
            <person name="Xiang M."/>
            <person name="Wang W."/>
            <person name="Sun X."/>
            <person name="Che Y."/>
            <person name="Guo L."/>
            <person name="Liu G."/>
            <person name="Guo L."/>
            <person name="Wang C."/>
            <person name="Yin W.B."/>
            <person name="Stadler M."/>
            <person name="Zhang X."/>
            <person name="Liu X."/>
        </authorList>
    </citation>
    <scope>NUCLEOTIDE SEQUENCE [LARGE SCALE GENOMIC DNA]</scope>
    <source>
        <strain evidence="10">W106-1 / CGMCC3.15140</strain>
    </source>
</reference>
<dbReference type="FunCoup" id="W3X1P4">
    <property type="interactions" value="63"/>
</dbReference>
<feature type="transmembrane region" description="Helical" evidence="8">
    <location>
        <begin position="182"/>
        <end position="201"/>
    </location>
</feature>
<evidence type="ECO:0000256" key="1">
    <source>
        <dbReference type="ARBA" id="ARBA00004141"/>
    </source>
</evidence>
<evidence type="ECO:0000313" key="9">
    <source>
        <dbReference type="EMBL" id="ETS79287.1"/>
    </source>
</evidence>
<gene>
    <name evidence="9" type="ORF">PFICI_09140</name>
</gene>
<dbReference type="InParanoid" id="W3X1P4"/>
<feature type="compositionally biased region" description="Basic and acidic residues" evidence="7">
    <location>
        <begin position="338"/>
        <end position="362"/>
    </location>
</feature>
<keyword evidence="6 8" id="KW-0472">Membrane</keyword>
<evidence type="ECO:0000256" key="2">
    <source>
        <dbReference type="ARBA" id="ARBA00008333"/>
    </source>
</evidence>
<dbReference type="OrthoDB" id="4364at2759"/>
<evidence type="ECO:0000313" key="10">
    <source>
        <dbReference type="Proteomes" id="UP000030651"/>
    </source>
</evidence>
<evidence type="ECO:0000256" key="8">
    <source>
        <dbReference type="SAM" id="Phobius"/>
    </source>
</evidence>
<keyword evidence="3" id="KW-0406">Ion transport</keyword>
<evidence type="ECO:0000256" key="5">
    <source>
        <dbReference type="ARBA" id="ARBA00022989"/>
    </source>
</evidence>
<feature type="transmembrane region" description="Helical" evidence="8">
    <location>
        <begin position="149"/>
        <end position="170"/>
    </location>
</feature>
<accession>W3X1P4</accession>
<evidence type="ECO:0008006" key="11">
    <source>
        <dbReference type="Google" id="ProtNLM"/>
    </source>
</evidence>
<dbReference type="PANTHER" id="PTHR31632">
    <property type="entry name" value="IRON TRANSPORTER FTH1"/>
    <property type="match status" value="1"/>
</dbReference>
<keyword evidence="5 8" id="KW-1133">Transmembrane helix</keyword>
<protein>
    <recommendedName>
        <fullName evidence="11">Plasma membrane iron permease</fullName>
    </recommendedName>
</protein>
<feature type="transmembrane region" description="Helical" evidence="8">
    <location>
        <begin position="213"/>
        <end position="235"/>
    </location>
</feature>
<feature type="transmembrane region" description="Helical" evidence="8">
    <location>
        <begin position="298"/>
        <end position="317"/>
    </location>
</feature>
<name>W3X1P4_PESFW</name>
<keyword evidence="3" id="KW-0813">Transport</keyword>
<organism evidence="9 10">
    <name type="scientific">Pestalotiopsis fici (strain W106-1 / CGMCC3.15140)</name>
    <dbReference type="NCBI Taxonomy" id="1229662"/>
    <lineage>
        <taxon>Eukaryota</taxon>
        <taxon>Fungi</taxon>
        <taxon>Dikarya</taxon>
        <taxon>Ascomycota</taxon>
        <taxon>Pezizomycotina</taxon>
        <taxon>Sordariomycetes</taxon>
        <taxon>Xylariomycetidae</taxon>
        <taxon>Amphisphaeriales</taxon>
        <taxon>Sporocadaceae</taxon>
        <taxon>Pestalotiopsis</taxon>
    </lineage>
</organism>
<keyword evidence="3" id="KW-0410">Iron transport</keyword>
<dbReference type="GO" id="GO:0033573">
    <property type="term" value="C:high-affinity iron permease complex"/>
    <property type="evidence" value="ECO:0007669"/>
    <property type="project" value="EnsemblFungi"/>
</dbReference>
<keyword evidence="4 8" id="KW-0812">Transmembrane</keyword>
<dbReference type="InterPro" id="IPR004923">
    <property type="entry name" value="FTR1/Fip1/EfeU"/>
</dbReference>
<dbReference type="Pfam" id="PF03239">
    <property type="entry name" value="FTR1"/>
    <property type="match status" value="1"/>
</dbReference>
<feature type="region of interest" description="Disordered" evidence="7">
    <location>
        <begin position="337"/>
        <end position="373"/>
    </location>
</feature>
<dbReference type="OMA" id="SVWHLDC"/>
<keyword evidence="3" id="KW-0408">Iron</keyword>
<dbReference type="STRING" id="1229662.W3X1P4"/>
<feature type="transmembrane region" description="Helical" evidence="8">
    <location>
        <begin position="88"/>
        <end position="109"/>
    </location>
</feature>
<dbReference type="GeneID" id="19274153"/>
<evidence type="ECO:0000256" key="7">
    <source>
        <dbReference type="SAM" id="MobiDB-lite"/>
    </source>
</evidence>
<dbReference type="AlphaFoldDB" id="W3X1P4"/>
<dbReference type="GO" id="GO:0061840">
    <property type="term" value="F:high-affinity ferrous iron transmembrane transporter activity"/>
    <property type="evidence" value="ECO:0007669"/>
    <property type="project" value="EnsemblFungi"/>
</dbReference>
<feature type="compositionally biased region" description="Polar residues" evidence="7">
    <location>
        <begin position="363"/>
        <end position="373"/>
    </location>
</feature>
<keyword evidence="10" id="KW-1185">Reference proteome</keyword>
<evidence type="ECO:0000256" key="6">
    <source>
        <dbReference type="ARBA" id="ARBA00023136"/>
    </source>
</evidence>
<dbReference type="Proteomes" id="UP000030651">
    <property type="component" value="Unassembled WGS sequence"/>
</dbReference>
<feature type="transmembrane region" description="Helical" evidence="8">
    <location>
        <begin position="52"/>
        <end position="76"/>
    </location>
</feature>
<dbReference type="RefSeq" id="XP_007835912.1">
    <property type="nucleotide sequence ID" value="XM_007837721.1"/>
</dbReference>
<dbReference type="eggNOG" id="ENOG502QQWE">
    <property type="taxonomic scope" value="Eukaryota"/>
</dbReference>
<dbReference type="KEGG" id="pfy:PFICI_09140"/>
<evidence type="ECO:0000256" key="4">
    <source>
        <dbReference type="ARBA" id="ARBA00022692"/>
    </source>
</evidence>
<comment type="similarity">
    <text evidence="2">Belongs to the oxidase-dependent Fe transporter (OFeT) (TC 9.A.10.1) family.</text>
</comment>
<feature type="transmembrane region" description="Helical" evidence="8">
    <location>
        <begin position="6"/>
        <end position="32"/>
    </location>
</feature>